<dbReference type="SUPFAM" id="SSF46785">
    <property type="entry name" value="Winged helix' DNA-binding domain"/>
    <property type="match status" value="1"/>
</dbReference>
<feature type="domain" description="E2F/DP family winged-helix DNA-binding" evidence="3">
    <location>
        <begin position="46"/>
        <end position="129"/>
    </location>
</feature>
<dbReference type="SMART" id="SM01372">
    <property type="entry name" value="E2F_TDP"/>
    <property type="match status" value="1"/>
</dbReference>
<dbReference type="Gene3D" id="1.10.10.10">
    <property type="entry name" value="Winged helix-like DNA-binding domain superfamily/Winged helix DNA-binding domain"/>
    <property type="match status" value="1"/>
</dbReference>
<evidence type="ECO:0000313" key="4">
    <source>
        <dbReference type="EMBL" id="KAL3839544.1"/>
    </source>
</evidence>
<accession>A0ABD3TQY7</accession>
<evidence type="ECO:0000313" key="5">
    <source>
        <dbReference type="Proteomes" id="UP001634393"/>
    </source>
</evidence>
<evidence type="ECO:0000259" key="3">
    <source>
        <dbReference type="SMART" id="SM01372"/>
    </source>
</evidence>
<comment type="caution">
    <text evidence="4">The sequence shown here is derived from an EMBL/GenBank/DDBJ whole genome shotgun (WGS) entry which is preliminary data.</text>
</comment>
<dbReference type="AlphaFoldDB" id="A0ABD3TQY7"/>
<dbReference type="InterPro" id="IPR015648">
    <property type="entry name" value="Transcrpt_fac_DP"/>
</dbReference>
<dbReference type="PANTHER" id="PTHR12548:SF19">
    <property type="entry name" value="TRANSCRIPTION FACTOR-LIKE PROTEIN DPA"/>
    <property type="match status" value="1"/>
</dbReference>
<dbReference type="PANTHER" id="PTHR12548">
    <property type="entry name" value="TRANSCRIPTION FACTOR DP"/>
    <property type="match status" value="1"/>
</dbReference>
<keyword evidence="2" id="KW-0238">DNA-binding</keyword>
<proteinExistence type="inferred from homology"/>
<dbReference type="InterPro" id="IPR003316">
    <property type="entry name" value="E2F_WHTH_DNA-bd_dom"/>
</dbReference>
<sequence length="162" mass="18034">MQEEDNIGDLNQRQADAGISVSASHGLNQSAQNGSSVSNKKRAPIVLGWTMQQFSLAVCQKVESKGTTSCYEVADEIKADLVAAKQKSKACVYELQDANIRKRVYDAINVLEALDIVTRDKKNEVRWKGLPNSNGRYMLLRANLMDRTVKKAAYLKDLEDQV</sequence>
<keyword evidence="5" id="KW-1185">Reference proteome</keyword>
<dbReference type="GO" id="GO:0005634">
    <property type="term" value="C:nucleus"/>
    <property type="evidence" value="ECO:0007669"/>
    <property type="project" value="UniProtKB-SubCell"/>
</dbReference>
<dbReference type="InterPro" id="IPR036388">
    <property type="entry name" value="WH-like_DNA-bd_sf"/>
</dbReference>
<keyword evidence="1" id="KW-0131">Cell cycle</keyword>
<keyword evidence="2" id="KW-0539">Nucleus</keyword>
<organism evidence="4 5">
    <name type="scientific">Penstemon smallii</name>
    <dbReference type="NCBI Taxonomy" id="265156"/>
    <lineage>
        <taxon>Eukaryota</taxon>
        <taxon>Viridiplantae</taxon>
        <taxon>Streptophyta</taxon>
        <taxon>Embryophyta</taxon>
        <taxon>Tracheophyta</taxon>
        <taxon>Spermatophyta</taxon>
        <taxon>Magnoliopsida</taxon>
        <taxon>eudicotyledons</taxon>
        <taxon>Gunneridae</taxon>
        <taxon>Pentapetalae</taxon>
        <taxon>asterids</taxon>
        <taxon>lamiids</taxon>
        <taxon>Lamiales</taxon>
        <taxon>Plantaginaceae</taxon>
        <taxon>Cheloneae</taxon>
        <taxon>Penstemon</taxon>
    </lineage>
</organism>
<comment type="subcellular location">
    <subcellularLocation>
        <location evidence="2">Nucleus</location>
    </subcellularLocation>
</comment>
<dbReference type="GO" id="GO:0003677">
    <property type="term" value="F:DNA binding"/>
    <property type="evidence" value="ECO:0007669"/>
    <property type="project" value="UniProtKB-KW"/>
</dbReference>
<dbReference type="Pfam" id="PF02319">
    <property type="entry name" value="WHD_E2F_TDP"/>
    <property type="match status" value="1"/>
</dbReference>
<keyword evidence="2" id="KW-0805">Transcription regulation</keyword>
<dbReference type="InterPro" id="IPR036390">
    <property type="entry name" value="WH_DNA-bd_sf"/>
</dbReference>
<evidence type="ECO:0000256" key="1">
    <source>
        <dbReference type="ARBA" id="ARBA00023306"/>
    </source>
</evidence>
<keyword evidence="2" id="KW-0804">Transcription</keyword>
<reference evidence="4 5" key="1">
    <citation type="submission" date="2024-12" db="EMBL/GenBank/DDBJ databases">
        <title>The unique morphological basis and parallel evolutionary history of personate flowers in Penstemon.</title>
        <authorList>
            <person name="Depatie T.H."/>
            <person name="Wessinger C.A."/>
        </authorList>
    </citation>
    <scope>NUCLEOTIDE SEQUENCE [LARGE SCALE GENOMIC DNA]</scope>
    <source>
        <strain evidence="4">WTNN_2</strain>
        <tissue evidence="4">Leaf</tissue>
    </source>
</reference>
<dbReference type="EMBL" id="JBJXBP010000003">
    <property type="protein sequence ID" value="KAL3839544.1"/>
    <property type="molecule type" value="Genomic_DNA"/>
</dbReference>
<comment type="similarity">
    <text evidence="2">Belongs to the E2F/DP family.</text>
</comment>
<evidence type="ECO:0000256" key="2">
    <source>
        <dbReference type="RuleBase" id="RU003796"/>
    </source>
</evidence>
<name>A0ABD3TQY7_9LAMI</name>
<gene>
    <name evidence="4" type="ORF">ACJIZ3_024135</name>
</gene>
<protein>
    <recommendedName>
        <fullName evidence="3">E2F/DP family winged-helix DNA-binding domain-containing protein</fullName>
    </recommendedName>
</protein>
<dbReference type="Proteomes" id="UP001634393">
    <property type="component" value="Unassembled WGS sequence"/>
</dbReference>